<gene>
    <name evidence="1" type="ORF">NE695_09340</name>
</gene>
<comment type="caution">
    <text evidence="1">The sequence shown here is derived from an EMBL/GenBank/DDBJ whole genome shotgun (WGS) entry which is preliminary data.</text>
</comment>
<accession>A0ABT1RZK3</accession>
<dbReference type="Proteomes" id="UP001524473">
    <property type="component" value="Unassembled WGS sequence"/>
</dbReference>
<sequence>MPVLVICTVLLLAFAGGVVYSEISANRRIREKALKGFGRIPEGDYELGDIVSYAKLCRKERQDLFTVDDFTWEDLNVDAVFRRVNNCQSTVGEQFLYERLHRLTPRGETMN</sequence>
<name>A0ABT1RZK3_9FIRM</name>
<proteinExistence type="predicted"/>
<protein>
    <submittedName>
        <fullName evidence="1">Uncharacterized protein</fullName>
    </submittedName>
</protein>
<dbReference type="GeneID" id="90533797"/>
<keyword evidence="2" id="KW-1185">Reference proteome</keyword>
<evidence type="ECO:0000313" key="2">
    <source>
        <dbReference type="Proteomes" id="UP001524473"/>
    </source>
</evidence>
<organism evidence="1 2">
    <name type="scientific">Neglectibacter timonensis</name>
    <dbReference type="NCBI Taxonomy" id="1776382"/>
    <lineage>
        <taxon>Bacteria</taxon>
        <taxon>Bacillati</taxon>
        <taxon>Bacillota</taxon>
        <taxon>Clostridia</taxon>
        <taxon>Eubacteriales</taxon>
        <taxon>Oscillospiraceae</taxon>
        <taxon>Neglectibacter</taxon>
    </lineage>
</organism>
<dbReference type="RefSeq" id="WP_066867191.1">
    <property type="nucleotide sequence ID" value="NZ_CABKVV010000014.1"/>
</dbReference>
<evidence type="ECO:0000313" key="1">
    <source>
        <dbReference type="EMBL" id="MCQ4840117.1"/>
    </source>
</evidence>
<dbReference type="EMBL" id="JANFZH010000019">
    <property type="protein sequence ID" value="MCQ4840117.1"/>
    <property type="molecule type" value="Genomic_DNA"/>
</dbReference>
<reference evidence="1 2" key="1">
    <citation type="submission" date="2022-06" db="EMBL/GenBank/DDBJ databases">
        <title>Isolation of gut microbiota from human fecal samples.</title>
        <authorList>
            <person name="Pamer E.G."/>
            <person name="Barat B."/>
            <person name="Waligurski E."/>
            <person name="Medina S."/>
            <person name="Paddock L."/>
            <person name="Mostad J."/>
        </authorList>
    </citation>
    <scope>NUCLEOTIDE SEQUENCE [LARGE SCALE GENOMIC DNA]</scope>
    <source>
        <strain evidence="1 2">DFI.9.73</strain>
    </source>
</reference>